<name>B0MQC1_9FIRM</name>
<feature type="transmembrane region" description="Helical" evidence="1">
    <location>
        <begin position="6"/>
        <end position="28"/>
    </location>
</feature>
<keyword evidence="1" id="KW-1133">Transmembrane helix</keyword>
<keyword evidence="3" id="KW-1185">Reference proteome</keyword>
<dbReference type="Proteomes" id="UP000005326">
    <property type="component" value="Unassembled WGS sequence"/>
</dbReference>
<evidence type="ECO:0000313" key="3">
    <source>
        <dbReference type="Proteomes" id="UP000005326"/>
    </source>
</evidence>
<dbReference type="AlphaFoldDB" id="B0MQC1"/>
<evidence type="ECO:0000313" key="2">
    <source>
        <dbReference type="EMBL" id="EDS00100.1"/>
    </source>
</evidence>
<sequence>MTFSRLFFCFGIALDIMYQIWNIAFGIISSKRMAKYSKAVNNEQEART</sequence>
<proteinExistence type="predicted"/>
<reference evidence="2" key="1">
    <citation type="submission" date="2007-10" db="EMBL/GenBank/DDBJ databases">
        <authorList>
            <person name="Fulton L."/>
            <person name="Clifton S."/>
            <person name="Fulton B."/>
            <person name="Xu J."/>
            <person name="Minx P."/>
            <person name="Pepin K.H."/>
            <person name="Johnson M."/>
            <person name="Thiruvilangam P."/>
            <person name="Bhonagiri V."/>
            <person name="Nash W.E."/>
            <person name="Mardis E.R."/>
            <person name="Wilson R.K."/>
        </authorList>
    </citation>
    <scope>NUCLEOTIDE SEQUENCE [LARGE SCALE GENOMIC DNA]</scope>
    <source>
        <strain evidence="2">DSM 15702</strain>
    </source>
</reference>
<organism evidence="2 3">
    <name type="scientific">[Eubacterium] siraeum DSM 15702</name>
    <dbReference type="NCBI Taxonomy" id="428128"/>
    <lineage>
        <taxon>Bacteria</taxon>
        <taxon>Bacillati</taxon>
        <taxon>Bacillota</taxon>
        <taxon>Clostridia</taxon>
        <taxon>Eubacteriales</taxon>
        <taxon>Oscillospiraceae</taxon>
        <taxon>Oscillospiraceae incertae sedis</taxon>
    </lineage>
</organism>
<keyword evidence="1" id="KW-0812">Transmembrane</keyword>
<gene>
    <name evidence="2" type="ORF">EUBSIR_02037</name>
</gene>
<dbReference type="EMBL" id="ABCA03000051">
    <property type="protein sequence ID" value="EDS00100.1"/>
    <property type="molecule type" value="Genomic_DNA"/>
</dbReference>
<protein>
    <submittedName>
        <fullName evidence="2">Uncharacterized protein</fullName>
    </submittedName>
</protein>
<evidence type="ECO:0000256" key="1">
    <source>
        <dbReference type="SAM" id="Phobius"/>
    </source>
</evidence>
<keyword evidence="1" id="KW-0472">Membrane</keyword>
<reference evidence="2" key="2">
    <citation type="submission" date="2014-06" db="EMBL/GenBank/DDBJ databases">
        <title>Draft genome sequence of Eubacterium siraeum (DSM 15702).</title>
        <authorList>
            <person name="Sudarsanam P."/>
            <person name="Ley R."/>
            <person name="Guruge J."/>
            <person name="Turnbaugh P.J."/>
            <person name="Mahowald M."/>
            <person name="Liep D."/>
            <person name="Gordon J."/>
        </authorList>
    </citation>
    <scope>NUCLEOTIDE SEQUENCE</scope>
    <source>
        <strain evidence="2">DSM 15702</strain>
    </source>
</reference>
<comment type="caution">
    <text evidence="2">The sequence shown here is derived from an EMBL/GenBank/DDBJ whole genome shotgun (WGS) entry which is preliminary data.</text>
</comment>
<accession>B0MQC1</accession>